<dbReference type="Proteomes" id="UP001196413">
    <property type="component" value="Unassembled WGS sequence"/>
</dbReference>
<comment type="caution">
    <text evidence="1">The sequence shown here is derived from an EMBL/GenBank/DDBJ whole genome shotgun (WGS) entry which is preliminary data.</text>
</comment>
<sequence length="164" mass="17814">MKILASIAKHPIDPFVISLLATISTAFCCDVMRAGQASTRTFKVSGFTALPVAMVYAGKREVAVQVFEVLERQARSALLPDAVVSDILGQLEVKTTYEPLNCQKVFPNPDRAAVVMAMETACYIVSNTVTALCIKENMICMPNMMDHVKPIPSQHLSIPGTLTV</sequence>
<protein>
    <submittedName>
        <fullName evidence="1">Uncharacterized protein</fullName>
    </submittedName>
</protein>
<dbReference type="AlphaFoldDB" id="A0AAD5QG55"/>
<accession>A0AAD5QG55</accession>
<name>A0AAD5QG55_PARTN</name>
<keyword evidence="2" id="KW-1185">Reference proteome</keyword>
<reference evidence="1" key="1">
    <citation type="submission" date="2021-06" db="EMBL/GenBank/DDBJ databases">
        <title>Parelaphostrongylus tenuis whole genome reference sequence.</title>
        <authorList>
            <person name="Garwood T.J."/>
            <person name="Larsen P.A."/>
            <person name="Fountain-Jones N.M."/>
            <person name="Garbe J.R."/>
            <person name="Macchietto M.G."/>
            <person name="Kania S.A."/>
            <person name="Gerhold R.W."/>
            <person name="Richards J.E."/>
            <person name="Wolf T.M."/>
        </authorList>
    </citation>
    <scope>NUCLEOTIDE SEQUENCE</scope>
    <source>
        <strain evidence="1">MNPRO001-30</strain>
        <tissue evidence="1">Meninges</tissue>
    </source>
</reference>
<organism evidence="1 2">
    <name type="scientific">Parelaphostrongylus tenuis</name>
    <name type="common">Meningeal worm</name>
    <dbReference type="NCBI Taxonomy" id="148309"/>
    <lineage>
        <taxon>Eukaryota</taxon>
        <taxon>Metazoa</taxon>
        <taxon>Ecdysozoa</taxon>
        <taxon>Nematoda</taxon>
        <taxon>Chromadorea</taxon>
        <taxon>Rhabditida</taxon>
        <taxon>Rhabditina</taxon>
        <taxon>Rhabditomorpha</taxon>
        <taxon>Strongyloidea</taxon>
        <taxon>Metastrongylidae</taxon>
        <taxon>Parelaphostrongylus</taxon>
    </lineage>
</organism>
<gene>
    <name evidence="1" type="ORF">KIN20_003580</name>
</gene>
<evidence type="ECO:0000313" key="1">
    <source>
        <dbReference type="EMBL" id="KAJ1348309.1"/>
    </source>
</evidence>
<evidence type="ECO:0000313" key="2">
    <source>
        <dbReference type="Proteomes" id="UP001196413"/>
    </source>
</evidence>
<proteinExistence type="predicted"/>
<dbReference type="EMBL" id="JAHQIW010000477">
    <property type="protein sequence ID" value="KAJ1348309.1"/>
    <property type="molecule type" value="Genomic_DNA"/>
</dbReference>